<evidence type="ECO:0000256" key="4">
    <source>
        <dbReference type="ARBA" id="ARBA00023136"/>
    </source>
</evidence>
<feature type="region of interest" description="Disordered" evidence="6">
    <location>
        <begin position="86"/>
        <end position="107"/>
    </location>
</feature>
<dbReference type="GO" id="GO:0004930">
    <property type="term" value="F:G protein-coupled receptor activity"/>
    <property type="evidence" value="ECO:0007669"/>
    <property type="project" value="InterPro"/>
</dbReference>
<gene>
    <name evidence="11" type="ORF">PoB_002794300</name>
</gene>
<dbReference type="Pfam" id="PF00002">
    <property type="entry name" value="7tm_2"/>
    <property type="match status" value="1"/>
</dbReference>
<feature type="transmembrane region" description="Helical" evidence="7">
    <location>
        <begin position="596"/>
        <end position="616"/>
    </location>
</feature>
<dbReference type="Gene3D" id="1.20.1070.10">
    <property type="entry name" value="Rhodopsin 7-helix transmembrane proteins"/>
    <property type="match status" value="1"/>
</dbReference>
<feature type="chain" id="PRO_5043819906" evidence="8">
    <location>
        <begin position="23"/>
        <end position="872"/>
    </location>
</feature>
<dbReference type="InterPro" id="IPR001212">
    <property type="entry name" value="Somatomedin_B_dom"/>
</dbReference>
<sequence>MRAVSVCFVAALWCCALPGVQSQNTPQVGLVGHNLTSGGSNSEPNEEIFNWNFYGRNDTNMSTNVQTNDSTNDAANLSPAYISEWRQDPSEDSRTGSAISAVQLPSQPPKETSAECFPEIYSCRGRCGDPPRVACSCHLTCQVYGNCCEDFADYCPLLEDKSSTHSHQEETERIASSASTKVQCVANSWVISSCATDFGEIQLAKLKTEQLKIQQNNQELAWISEFLRSRTAYNIVTKCMNTRLSGKGDNLASTPVTANGTGLHFKNFYCALCNGFLVPNFWVGFSVCHPRLQSERCDEPTTWLPPTGYPNSCFADREVLSYDGVYMQAGESGEETGDTASVDGPQLGGAILQSPHNNETNSIESRGNDSDQRGDDLAERCEHLTSYMTLKSDPDEIYKNAYCFRLIHNYTAENVCEPIIRRLQVLPGAEYRAFWPLIETRSDNEQDSGGEVGGSGHNATEGESSMSTEQKSSLKFEGDTQLHCVEIQERQTQGNSGALNATDELPSQQVNGQTLTDDRIKRYLNFATVGFQKIHIDESAMKLPSSVEIRPCLTDKLRPVSESLNNQFHEYCASYTLRWHVHATMDSVVGNISLEGIITIICCVLSDIGLLVRLILQQVVPFYSSYPAKVQFSLCLTLLLAYTLFLLGGIVDEGSRACRIISTMTHLAFLSALFWMNVTAFEIWRTFRHWRNQVVSRGRTSLILSAVYAVGIPLSIVITALVIEELYPWSEFSPNYGEYFCWLNGSRAVAVFFVTPCSAICGMNTIFVGLTLRGLRRQRTSISKLKKSNTATAVTDTTIVVKIILLVGITWLLGLVAALVNHQVLWIIFTIINASLGFLISAVLVLNKRVFHAIQKKCLCYANESIAVVSTQ</sequence>
<feature type="transmembrane region" description="Helical" evidence="7">
    <location>
        <begin position="824"/>
        <end position="846"/>
    </location>
</feature>
<accession>A0AAV4A459</accession>
<organism evidence="11 12">
    <name type="scientific">Plakobranchus ocellatus</name>
    <dbReference type="NCBI Taxonomy" id="259542"/>
    <lineage>
        <taxon>Eukaryota</taxon>
        <taxon>Metazoa</taxon>
        <taxon>Spiralia</taxon>
        <taxon>Lophotrochozoa</taxon>
        <taxon>Mollusca</taxon>
        <taxon>Gastropoda</taxon>
        <taxon>Heterobranchia</taxon>
        <taxon>Euthyneura</taxon>
        <taxon>Panpulmonata</taxon>
        <taxon>Sacoglossa</taxon>
        <taxon>Placobranchoidea</taxon>
        <taxon>Plakobranchidae</taxon>
        <taxon>Plakobranchus</taxon>
    </lineage>
</organism>
<evidence type="ECO:0000256" key="5">
    <source>
        <dbReference type="ARBA" id="ARBA00023157"/>
    </source>
</evidence>
<feature type="domain" description="SMB" evidence="10">
    <location>
        <begin position="119"/>
        <end position="161"/>
    </location>
</feature>
<feature type="transmembrane region" description="Helical" evidence="7">
    <location>
        <begin position="660"/>
        <end position="681"/>
    </location>
</feature>
<keyword evidence="3 7" id="KW-1133">Transmembrane helix</keyword>
<keyword evidence="2 7" id="KW-0812">Transmembrane</keyword>
<evidence type="ECO:0000256" key="3">
    <source>
        <dbReference type="ARBA" id="ARBA00022989"/>
    </source>
</evidence>
<evidence type="ECO:0000313" key="11">
    <source>
        <dbReference type="EMBL" id="GFO01438.1"/>
    </source>
</evidence>
<evidence type="ECO:0000256" key="2">
    <source>
        <dbReference type="ARBA" id="ARBA00022692"/>
    </source>
</evidence>
<dbReference type="PROSITE" id="PS00524">
    <property type="entry name" value="SMB_1"/>
    <property type="match status" value="1"/>
</dbReference>
<keyword evidence="12" id="KW-1185">Reference proteome</keyword>
<reference evidence="11 12" key="1">
    <citation type="journal article" date="2021" name="Elife">
        <title>Chloroplast acquisition without the gene transfer in kleptoplastic sea slugs, Plakobranchus ocellatus.</title>
        <authorList>
            <person name="Maeda T."/>
            <person name="Takahashi S."/>
            <person name="Yoshida T."/>
            <person name="Shimamura S."/>
            <person name="Takaki Y."/>
            <person name="Nagai Y."/>
            <person name="Toyoda A."/>
            <person name="Suzuki Y."/>
            <person name="Arimoto A."/>
            <person name="Ishii H."/>
            <person name="Satoh N."/>
            <person name="Nishiyama T."/>
            <person name="Hasebe M."/>
            <person name="Maruyama T."/>
            <person name="Minagawa J."/>
            <person name="Obokata J."/>
            <person name="Shigenobu S."/>
        </authorList>
    </citation>
    <scope>NUCLEOTIDE SEQUENCE [LARGE SCALE GENOMIC DNA]</scope>
</reference>
<proteinExistence type="predicted"/>
<evidence type="ECO:0000256" key="6">
    <source>
        <dbReference type="SAM" id="MobiDB-lite"/>
    </source>
</evidence>
<feature type="compositionally biased region" description="Basic and acidic residues" evidence="6">
    <location>
        <begin position="366"/>
        <end position="375"/>
    </location>
</feature>
<dbReference type="SMART" id="SM00201">
    <property type="entry name" value="SO"/>
    <property type="match status" value="1"/>
</dbReference>
<keyword evidence="4 7" id="KW-0472">Membrane</keyword>
<dbReference type="InterPro" id="IPR017981">
    <property type="entry name" value="GPCR_2-like_7TM"/>
</dbReference>
<evidence type="ECO:0000313" key="12">
    <source>
        <dbReference type="Proteomes" id="UP000735302"/>
    </source>
</evidence>
<dbReference type="EMBL" id="BLXT01003294">
    <property type="protein sequence ID" value="GFO01438.1"/>
    <property type="molecule type" value="Genomic_DNA"/>
</dbReference>
<dbReference type="AlphaFoldDB" id="A0AAV4A459"/>
<comment type="caution">
    <text evidence="11">The sequence shown here is derived from an EMBL/GenBank/DDBJ whole genome shotgun (WGS) entry which is preliminary data.</text>
</comment>
<evidence type="ECO:0000256" key="1">
    <source>
        <dbReference type="ARBA" id="ARBA00004141"/>
    </source>
</evidence>
<keyword evidence="5" id="KW-1015">Disulfide bond</keyword>
<feature type="compositionally biased region" description="Polar residues" evidence="6">
    <location>
        <begin position="95"/>
        <end position="105"/>
    </location>
</feature>
<dbReference type="PANTHER" id="PTHR45902">
    <property type="entry name" value="LATROPHILIN RECEPTOR-LIKE PROTEIN A"/>
    <property type="match status" value="1"/>
</dbReference>
<dbReference type="SUPFAM" id="SSF81321">
    <property type="entry name" value="Family A G protein-coupled receptor-like"/>
    <property type="match status" value="1"/>
</dbReference>
<evidence type="ECO:0000256" key="8">
    <source>
        <dbReference type="SAM" id="SignalP"/>
    </source>
</evidence>
<comment type="subcellular location">
    <subcellularLocation>
        <location evidence="1">Membrane</location>
        <topology evidence="1">Multi-pass membrane protein</topology>
    </subcellularLocation>
</comment>
<dbReference type="CDD" id="cd15039">
    <property type="entry name" value="7tmB3_Methuselah-like"/>
    <property type="match status" value="1"/>
</dbReference>
<protein>
    <submittedName>
        <fullName evidence="11">G-protein coupled receptor mth2-like</fullName>
    </submittedName>
</protein>
<dbReference type="Proteomes" id="UP000735302">
    <property type="component" value="Unassembled WGS sequence"/>
</dbReference>
<feature type="transmembrane region" description="Helical" evidence="7">
    <location>
        <begin position="748"/>
        <end position="772"/>
    </location>
</feature>
<evidence type="ECO:0000259" key="9">
    <source>
        <dbReference type="PROSITE" id="PS50261"/>
    </source>
</evidence>
<feature type="region of interest" description="Disordered" evidence="6">
    <location>
        <begin position="330"/>
        <end position="375"/>
    </location>
</feature>
<feature type="domain" description="G-protein coupled receptors family 2 profile 2" evidence="9">
    <location>
        <begin position="595"/>
        <end position="848"/>
    </location>
</feature>
<dbReference type="InterPro" id="IPR036024">
    <property type="entry name" value="Somatomedin_B-like_dom_sf"/>
</dbReference>
<dbReference type="InterPro" id="IPR000832">
    <property type="entry name" value="GPCR_2_secretin-like"/>
</dbReference>
<dbReference type="GO" id="GO:0007166">
    <property type="term" value="P:cell surface receptor signaling pathway"/>
    <property type="evidence" value="ECO:0007669"/>
    <property type="project" value="InterPro"/>
</dbReference>
<dbReference type="GO" id="GO:0016020">
    <property type="term" value="C:membrane"/>
    <property type="evidence" value="ECO:0007669"/>
    <property type="project" value="UniProtKB-SubCell"/>
</dbReference>
<feature type="signal peptide" evidence="8">
    <location>
        <begin position="1"/>
        <end position="22"/>
    </location>
</feature>
<evidence type="ECO:0000259" key="10">
    <source>
        <dbReference type="PROSITE" id="PS50958"/>
    </source>
</evidence>
<dbReference type="InterPro" id="IPR053231">
    <property type="entry name" value="GPCR_LN-TM7"/>
</dbReference>
<feature type="region of interest" description="Disordered" evidence="6">
    <location>
        <begin position="442"/>
        <end position="473"/>
    </location>
</feature>
<feature type="transmembrane region" description="Helical" evidence="7">
    <location>
        <begin position="793"/>
        <end position="818"/>
    </location>
</feature>
<feature type="transmembrane region" description="Helical" evidence="7">
    <location>
        <begin position="702"/>
        <end position="723"/>
    </location>
</feature>
<dbReference type="SUPFAM" id="SSF90188">
    <property type="entry name" value="Somatomedin B domain"/>
    <property type="match status" value="1"/>
</dbReference>
<feature type="non-terminal residue" evidence="11">
    <location>
        <position position="872"/>
    </location>
</feature>
<dbReference type="Gene3D" id="4.10.410.20">
    <property type="match status" value="1"/>
</dbReference>
<name>A0AAV4A459_9GAST</name>
<feature type="compositionally biased region" description="Polar residues" evidence="6">
    <location>
        <begin position="354"/>
        <end position="365"/>
    </location>
</feature>
<dbReference type="PANTHER" id="PTHR45902:SF1">
    <property type="entry name" value="LATROPHILIN RECEPTOR-LIKE PROTEIN A"/>
    <property type="match status" value="1"/>
</dbReference>
<evidence type="ECO:0000256" key="7">
    <source>
        <dbReference type="SAM" id="Phobius"/>
    </source>
</evidence>
<dbReference type="PROSITE" id="PS50958">
    <property type="entry name" value="SMB_2"/>
    <property type="match status" value="1"/>
</dbReference>
<dbReference type="Pfam" id="PF01033">
    <property type="entry name" value="Somatomedin_B"/>
    <property type="match status" value="1"/>
</dbReference>
<feature type="transmembrane region" description="Helical" evidence="7">
    <location>
        <begin position="628"/>
        <end position="648"/>
    </location>
</feature>
<keyword evidence="8" id="KW-0732">Signal</keyword>
<dbReference type="PROSITE" id="PS50261">
    <property type="entry name" value="G_PROTEIN_RECEP_F2_4"/>
    <property type="match status" value="1"/>
</dbReference>
<keyword evidence="11" id="KW-0675">Receptor</keyword>
<feature type="compositionally biased region" description="Polar residues" evidence="6">
    <location>
        <begin position="457"/>
        <end position="471"/>
    </location>
</feature>